<dbReference type="Gene3D" id="2.40.128.20">
    <property type="match status" value="1"/>
</dbReference>
<organism evidence="3">
    <name type="scientific">freshwater metagenome</name>
    <dbReference type="NCBI Taxonomy" id="449393"/>
    <lineage>
        <taxon>unclassified sequences</taxon>
        <taxon>metagenomes</taxon>
        <taxon>ecological metagenomes</taxon>
    </lineage>
</organism>
<evidence type="ECO:0000313" key="5">
    <source>
        <dbReference type="EMBL" id="CAB5007148.1"/>
    </source>
</evidence>
<sequence>MPAPDPKDLGPLAALVGTWEGNEGVDISFHNDKDAVAEIRYTEKVTMNPFGPVVNGEQSVYGLDYRMAAYKDGEDEPFHTEIGYWLWDAADQQVMRCFLVPRSTMVLAGGTCTADATSFKMTAERGSLTHGLLESIYFSQNASTSSYTVDITVHDENSWSYDQTTSVDLRKHEKGFAHTDRNTLRRVS</sequence>
<dbReference type="InterPro" id="IPR014878">
    <property type="entry name" value="THAP4-like_heme-bd"/>
</dbReference>
<feature type="domain" description="THAP4-like heme-binding" evidence="1">
    <location>
        <begin position="8"/>
        <end position="186"/>
    </location>
</feature>
<evidence type="ECO:0000313" key="4">
    <source>
        <dbReference type="EMBL" id="CAB4875854.1"/>
    </source>
</evidence>
<dbReference type="EMBL" id="CAFAAH010000211">
    <property type="protein sequence ID" value="CAB4805732.1"/>
    <property type="molecule type" value="Genomic_DNA"/>
</dbReference>
<dbReference type="InterPro" id="IPR012674">
    <property type="entry name" value="Calycin"/>
</dbReference>
<evidence type="ECO:0000313" key="3">
    <source>
        <dbReference type="EMBL" id="CAB4805732.1"/>
    </source>
</evidence>
<proteinExistence type="predicted"/>
<dbReference type="Pfam" id="PF08768">
    <property type="entry name" value="THAP4_heme-bd"/>
    <property type="match status" value="1"/>
</dbReference>
<dbReference type="EMBL" id="CAFBLK010000215">
    <property type="protein sequence ID" value="CAB4875854.1"/>
    <property type="molecule type" value="Genomic_DNA"/>
</dbReference>
<evidence type="ECO:0000313" key="2">
    <source>
        <dbReference type="EMBL" id="CAB4653430.1"/>
    </source>
</evidence>
<protein>
    <submittedName>
        <fullName evidence="3">Unannotated protein</fullName>
    </submittedName>
</protein>
<name>A0A6J6Y8I2_9ZZZZ</name>
<accession>A0A6J6Y8I2</accession>
<dbReference type="EMBL" id="CAFBPF010000047">
    <property type="protein sequence ID" value="CAB5007148.1"/>
    <property type="molecule type" value="Genomic_DNA"/>
</dbReference>
<dbReference type="AlphaFoldDB" id="A0A6J6Y8I2"/>
<gene>
    <name evidence="2" type="ORF">UFOPK2242_00540</name>
    <name evidence="3" type="ORF">UFOPK2996_01317</name>
    <name evidence="4" type="ORF">UFOPK3317_01147</name>
    <name evidence="5" type="ORF">UFOPK4071_00519</name>
</gene>
<evidence type="ECO:0000259" key="1">
    <source>
        <dbReference type="Pfam" id="PF08768"/>
    </source>
</evidence>
<dbReference type="SUPFAM" id="SSF50814">
    <property type="entry name" value="Lipocalins"/>
    <property type="match status" value="1"/>
</dbReference>
<reference evidence="3" key="1">
    <citation type="submission" date="2020-05" db="EMBL/GenBank/DDBJ databases">
        <authorList>
            <person name="Chiriac C."/>
            <person name="Salcher M."/>
            <person name="Ghai R."/>
            <person name="Kavagutti S V."/>
        </authorList>
    </citation>
    <scope>NUCLEOTIDE SEQUENCE</scope>
</reference>
<dbReference type="EMBL" id="CAEZWM010000048">
    <property type="protein sequence ID" value="CAB4653430.1"/>
    <property type="molecule type" value="Genomic_DNA"/>
</dbReference>